<dbReference type="EMBL" id="HG793128">
    <property type="protein sequence ID" value="CDK27509.1"/>
    <property type="molecule type" value="Genomic_DNA"/>
</dbReference>
<dbReference type="PANTHER" id="PTHR14369:SF0">
    <property type="entry name" value="SURFEIT LOCUS PROTEIN 6"/>
    <property type="match status" value="1"/>
</dbReference>
<feature type="compositionally biased region" description="Acidic residues" evidence="4">
    <location>
        <begin position="255"/>
        <end position="271"/>
    </location>
</feature>
<evidence type="ECO:0000259" key="5">
    <source>
        <dbReference type="Pfam" id="PF04935"/>
    </source>
</evidence>
<evidence type="ECO:0000313" key="7">
    <source>
        <dbReference type="EMBL" id="CDK27509.1"/>
    </source>
</evidence>
<feature type="region of interest" description="Disordered" evidence="4">
    <location>
        <begin position="364"/>
        <end position="438"/>
    </location>
</feature>
<keyword evidence="3" id="KW-0539">Nucleus</keyword>
<evidence type="ECO:0008006" key="9">
    <source>
        <dbReference type="Google" id="ProtNLM"/>
    </source>
</evidence>
<feature type="compositionally biased region" description="Basic and acidic residues" evidence="4">
    <location>
        <begin position="373"/>
        <end position="407"/>
    </location>
</feature>
<dbReference type="Proteomes" id="UP000019384">
    <property type="component" value="Unassembled WGS sequence"/>
</dbReference>
<dbReference type="Pfam" id="PF15459">
    <property type="entry name" value="RRP14"/>
    <property type="match status" value="1"/>
</dbReference>
<dbReference type="InterPro" id="IPR007019">
    <property type="entry name" value="SURF6"/>
</dbReference>
<feature type="domain" description="Ribosomal RNA-processing protein 14 N-terminal" evidence="6">
    <location>
        <begin position="8"/>
        <end position="58"/>
    </location>
</feature>
<feature type="compositionally biased region" description="Basic residues" evidence="4">
    <location>
        <begin position="408"/>
        <end position="428"/>
    </location>
</feature>
<feature type="compositionally biased region" description="Basic and acidic residues" evidence="4">
    <location>
        <begin position="42"/>
        <end position="57"/>
    </location>
</feature>
<dbReference type="GO" id="GO:0042273">
    <property type="term" value="P:ribosomal large subunit biogenesis"/>
    <property type="evidence" value="ECO:0007669"/>
    <property type="project" value="EnsemblFungi"/>
</dbReference>
<feature type="compositionally biased region" description="Basic and acidic residues" evidence="4">
    <location>
        <begin position="119"/>
        <end position="132"/>
    </location>
</feature>
<feature type="compositionally biased region" description="Basic and acidic residues" evidence="4">
    <location>
        <begin position="429"/>
        <end position="438"/>
    </location>
</feature>
<feature type="compositionally biased region" description="Acidic residues" evidence="4">
    <location>
        <begin position="94"/>
        <end position="118"/>
    </location>
</feature>
<dbReference type="InterPro" id="IPR029190">
    <property type="entry name" value="Rrp14/SURF6_C"/>
</dbReference>
<evidence type="ECO:0000313" key="8">
    <source>
        <dbReference type="Proteomes" id="UP000019384"/>
    </source>
</evidence>
<dbReference type="PANTHER" id="PTHR14369">
    <property type="entry name" value="SURFEIT LOCUS PROTEIN 6"/>
    <property type="match status" value="1"/>
</dbReference>
<name>W6MLX1_9ASCO</name>
<dbReference type="GO" id="GO:0003723">
    <property type="term" value="F:RNA binding"/>
    <property type="evidence" value="ECO:0007669"/>
    <property type="project" value="TreeGrafter"/>
</dbReference>
<gene>
    <name evidence="7" type="ORF">KUCA_T00003487001</name>
</gene>
<dbReference type="GeneID" id="34520891"/>
<comment type="similarity">
    <text evidence="2">Belongs to the SURF6 family.</text>
</comment>
<evidence type="ECO:0000256" key="3">
    <source>
        <dbReference type="ARBA" id="ARBA00023242"/>
    </source>
</evidence>
<feature type="region of interest" description="Disordered" evidence="4">
    <location>
        <begin position="34"/>
        <end position="281"/>
    </location>
</feature>
<organism evidence="7 8">
    <name type="scientific">Kuraishia capsulata CBS 1993</name>
    <dbReference type="NCBI Taxonomy" id="1382522"/>
    <lineage>
        <taxon>Eukaryota</taxon>
        <taxon>Fungi</taxon>
        <taxon>Dikarya</taxon>
        <taxon>Ascomycota</taxon>
        <taxon>Saccharomycotina</taxon>
        <taxon>Pichiomycetes</taxon>
        <taxon>Pichiales</taxon>
        <taxon>Pichiaceae</taxon>
        <taxon>Kuraishia</taxon>
    </lineage>
</organism>
<feature type="compositionally biased region" description="Acidic residues" evidence="4">
    <location>
        <begin position="133"/>
        <end position="147"/>
    </location>
</feature>
<dbReference type="GO" id="GO:0003677">
    <property type="term" value="F:DNA binding"/>
    <property type="evidence" value="ECO:0007669"/>
    <property type="project" value="TreeGrafter"/>
</dbReference>
<dbReference type="RefSeq" id="XP_022459503.1">
    <property type="nucleotide sequence ID" value="XM_022601906.1"/>
</dbReference>
<dbReference type="GO" id="GO:0005730">
    <property type="term" value="C:nucleolus"/>
    <property type="evidence" value="ECO:0007669"/>
    <property type="project" value="EnsemblFungi"/>
</dbReference>
<dbReference type="STRING" id="1382522.W6MLX1"/>
<sequence>MSNSLEERLKTSSTAFDGLLSLIPAKYYFDEATQDQWKQKKKDKDEIKSIKKTKFDPEAAGSSAKDVLKSREKTAQPVVIPGSKKAAFAKQAEYSDEEEAEDGEEDVDVDMDAESESGEESHSDDSKDKSTPESDEEHLDIVFDDDGNALMETSLIEEPTPIVTLAATPTPTPTPAPTSGKRRRELSPEQQKEKSDNIARLREKLVQKISAMKEKRKAPGSGASGAATSREQILEERRRKEEIRKSLKRKKGEDEQNDDEDSSDSEKEGEEATNGVIFGNIEFKDGGRVTSDLANVRTLKKTGPANKDIKAHLKLVQAKKAKLSSLEKDEQDKLTEKSSWQKALANVQGVKVKDDERLLKKALKRQEAKKRKSEREWRERKETVENTIKAKQDRREENLRLRRENKGKPRKKQQKMKKTFKGVIKPKRAGFEGKIKRK</sequence>
<keyword evidence="8" id="KW-1185">Reference proteome</keyword>
<feature type="compositionally biased region" description="Basic and acidic residues" evidence="4">
    <location>
        <begin position="325"/>
        <end position="336"/>
    </location>
</feature>
<feature type="compositionally biased region" description="Low complexity" evidence="4">
    <location>
        <begin position="220"/>
        <end position="231"/>
    </location>
</feature>
<dbReference type="Pfam" id="PF04935">
    <property type="entry name" value="SURF6"/>
    <property type="match status" value="1"/>
</dbReference>
<feature type="region of interest" description="Disordered" evidence="4">
    <location>
        <begin position="321"/>
        <end position="347"/>
    </location>
</feature>
<reference evidence="7" key="1">
    <citation type="submission" date="2013-12" db="EMBL/GenBank/DDBJ databases">
        <authorList>
            <person name="Genoscope - CEA"/>
        </authorList>
    </citation>
    <scope>NUCLEOTIDE SEQUENCE</scope>
    <source>
        <strain evidence="7">CBS 1993</strain>
    </source>
</reference>
<dbReference type="AlphaFoldDB" id="W6MLX1"/>
<evidence type="ECO:0000256" key="4">
    <source>
        <dbReference type="SAM" id="MobiDB-lite"/>
    </source>
</evidence>
<evidence type="ECO:0000256" key="2">
    <source>
        <dbReference type="ARBA" id="ARBA00005904"/>
    </source>
</evidence>
<feature type="compositionally biased region" description="Low complexity" evidence="4">
    <location>
        <begin position="159"/>
        <end position="169"/>
    </location>
</feature>
<comment type="subcellular location">
    <subcellularLocation>
        <location evidence="1">Nucleus</location>
    </subcellularLocation>
</comment>
<proteinExistence type="inferred from homology"/>
<feature type="compositionally biased region" description="Basic and acidic residues" evidence="4">
    <location>
        <begin position="232"/>
        <end position="245"/>
    </location>
</feature>
<dbReference type="HOGENOM" id="CLU_018300_0_0_1"/>
<feature type="compositionally biased region" description="Basic and acidic residues" evidence="4">
    <location>
        <begin position="185"/>
        <end position="206"/>
    </location>
</feature>
<evidence type="ECO:0000256" key="1">
    <source>
        <dbReference type="ARBA" id="ARBA00004123"/>
    </source>
</evidence>
<dbReference type="OrthoDB" id="444809at2759"/>
<accession>W6MLX1</accession>
<feature type="domain" description="Ribosomal RNA-processing protein 14/surfeit locus protein 6 C-terminal" evidence="5">
    <location>
        <begin position="230"/>
        <end position="412"/>
    </location>
</feature>
<dbReference type="InterPro" id="IPR029188">
    <property type="entry name" value="Rrp14_N"/>
</dbReference>
<protein>
    <recommendedName>
        <fullName evidence="9">Ribosomal RNA-processing protein 14/surfeit locus protein 6 C-terminal domain-containing protein</fullName>
    </recommendedName>
</protein>
<evidence type="ECO:0000259" key="6">
    <source>
        <dbReference type="Pfam" id="PF15459"/>
    </source>
</evidence>
<dbReference type="GO" id="GO:0042274">
    <property type="term" value="P:ribosomal small subunit biogenesis"/>
    <property type="evidence" value="ECO:0007669"/>
    <property type="project" value="EnsemblFungi"/>
</dbReference>
<reference evidence="7" key="2">
    <citation type="submission" date="2014-02" db="EMBL/GenBank/DDBJ databases">
        <title>Complete DNA sequence of /Kuraishia capsulata/ illustrates novel genomic features among budding yeasts (/Saccharomycotina/).</title>
        <authorList>
            <person name="Morales L."/>
            <person name="Noel B."/>
            <person name="Porcel B."/>
            <person name="Marcet-Houben M."/>
            <person name="Hullo M-F."/>
            <person name="Sacerdot C."/>
            <person name="Tekaia F."/>
            <person name="Leh-Louis V."/>
            <person name="Despons L."/>
            <person name="Khanna V."/>
            <person name="Aury J-M."/>
            <person name="Barbe V."/>
            <person name="Couloux A."/>
            <person name="Labadie K."/>
            <person name="Pelletier E."/>
            <person name="Souciet J-L."/>
            <person name="Boekhout T."/>
            <person name="Gabaldon T."/>
            <person name="Wincker P."/>
            <person name="Dujon B."/>
        </authorList>
    </citation>
    <scope>NUCLEOTIDE SEQUENCE</scope>
    <source>
        <strain evidence="7">CBS 1993</strain>
    </source>
</reference>